<evidence type="ECO:0000313" key="1">
    <source>
        <dbReference type="EMBL" id="MBJ7633066.1"/>
    </source>
</evidence>
<reference evidence="2" key="1">
    <citation type="submission" date="2020-02" db="EMBL/GenBank/DDBJ databases">
        <authorList>
            <person name="Fontana A."/>
            <person name="Patrone V."/>
            <person name="Morelli L."/>
        </authorList>
    </citation>
    <scope>NUCLEOTIDE SEQUENCE</scope>
    <source>
        <strain evidence="1">CCUG 30943</strain>
        <strain evidence="2">CCUG 43002</strain>
    </source>
</reference>
<protein>
    <submittedName>
        <fullName evidence="2">Uncharacterized protein</fullName>
    </submittedName>
</protein>
<keyword evidence="3" id="KW-1185">Reference proteome</keyword>
<evidence type="ECO:0000313" key="3">
    <source>
        <dbReference type="Proteomes" id="UP000728106"/>
    </source>
</evidence>
<dbReference type="EMBL" id="JAAOCP010000005">
    <property type="protein sequence ID" value="MBJ7638836.1"/>
    <property type="molecule type" value="Genomic_DNA"/>
</dbReference>
<name>A0A4Z0RKW2_WEICO</name>
<evidence type="ECO:0000313" key="2">
    <source>
        <dbReference type="EMBL" id="MBJ7638836.1"/>
    </source>
</evidence>
<organism evidence="2 3">
    <name type="scientific">Weissella confusa</name>
    <name type="common">Lactobacillus confusus</name>
    <dbReference type="NCBI Taxonomy" id="1583"/>
    <lineage>
        <taxon>Bacteria</taxon>
        <taxon>Bacillati</taxon>
        <taxon>Bacillota</taxon>
        <taxon>Bacilli</taxon>
        <taxon>Lactobacillales</taxon>
        <taxon>Lactobacillaceae</taxon>
        <taxon>Weissella</taxon>
    </lineage>
</organism>
<reference evidence="2 3" key="2">
    <citation type="journal article" date="2021" name="Int. J. Food Microbiol.">
        <title>Safety demonstration of a microbial species for use in the food chain: Weissella confusa.</title>
        <authorList>
            <person name="Bourdichon F."/>
            <person name="Patrone V."/>
            <person name="Fontana A."/>
            <person name="Milani G."/>
            <person name="Morelli L."/>
        </authorList>
    </citation>
    <scope>NUCLEOTIDE SEQUENCE [LARGE SCALE GENOMIC DNA]</scope>
    <source>
        <strain evidence="1">CCUG 30943</strain>
        <strain evidence="2 3">CCUG 43002</strain>
    </source>
</reference>
<gene>
    <name evidence="2" type="ORF">HAU20_05450</name>
    <name evidence="1" type="ORF">HAU43_08205</name>
</gene>
<dbReference type="Proteomes" id="UP000728106">
    <property type="component" value="Unassembled WGS sequence"/>
</dbReference>
<dbReference type="GeneID" id="57979343"/>
<dbReference type="RefSeq" id="WP_135388517.1">
    <property type="nucleotide sequence ID" value="NZ_ALXH01000112.1"/>
</dbReference>
<accession>A0A4Z0RKW2</accession>
<proteinExistence type="predicted"/>
<sequence>MKFDINHVVDNILTEHEDPYVGYQMSGQGTTESAEKFFNRELMTEIRPLVDELNDDLDGTGVFELHTVQVSYNGDELELRFKVPVDLTETASYFNDLDDGEERIASITTTSAIQLAPRTHDEQMLYTVVEHRLQSRKRRVVMVGVNLSDMADFLMTIPMNLAKSYDDALVRGQIGRR</sequence>
<dbReference type="Proteomes" id="UP000808038">
    <property type="component" value="Unassembled WGS sequence"/>
</dbReference>
<comment type="caution">
    <text evidence="2">The sequence shown here is derived from an EMBL/GenBank/DDBJ whole genome shotgun (WGS) entry which is preliminary data.</text>
</comment>
<dbReference type="EMBL" id="JAAOCX010000010">
    <property type="protein sequence ID" value="MBJ7633066.1"/>
    <property type="molecule type" value="Genomic_DNA"/>
</dbReference>
<dbReference type="AlphaFoldDB" id="A0A4Z0RKW2"/>